<keyword evidence="2" id="KW-1185">Reference proteome</keyword>
<evidence type="ECO:0000313" key="1">
    <source>
        <dbReference type="EMBL" id="OIJ93631.1"/>
    </source>
</evidence>
<dbReference type="STRING" id="1428652.BIV24_11695"/>
<comment type="caution">
    <text evidence="1">The sequence shown here is derived from an EMBL/GenBank/DDBJ whole genome shotgun (WGS) entry which is preliminary data.</text>
</comment>
<dbReference type="Proteomes" id="UP000179935">
    <property type="component" value="Unassembled WGS sequence"/>
</dbReference>
<name>A0A1S2PIP6_9ACTN</name>
<dbReference type="EMBL" id="MLYP01000030">
    <property type="protein sequence ID" value="OIJ93631.1"/>
    <property type="molecule type" value="Genomic_DNA"/>
</dbReference>
<accession>A0A1S2PIP6</accession>
<gene>
    <name evidence="1" type="ORF">BIV24_11695</name>
</gene>
<proteinExistence type="predicted"/>
<organism evidence="1 2">
    <name type="scientific">Streptomyces colonosanans</name>
    <dbReference type="NCBI Taxonomy" id="1428652"/>
    <lineage>
        <taxon>Bacteria</taxon>
        <taxon>Bacillati</taxon>
        <taxon>Actinomycetota</taxon>
        <taxon>Actinomycetes</taxon>
        <taxon>Kitasatosporales</taxon>
        <taxon>Streptomycetaceae</taxon>
        <taxon>Streptomyces</taxon>
    </lineage>
</organism>
<dbReference type="RefSeq" id="WP_071366183.1">
    <property type="nucleotide sequence ID" value="NZ_MLYP01000030.1"/>
</dbReference>
<evidence type="ECO:0000313" key="2">
    <source>
        <dbReference type="Proteomes" id="UP000179935"/>
    </source>
</evidence>
<reference evidence="1 2" key="1">
    <citation type="submission" date="2016-10" db="EMBL/GenBank/DDBJ databases">
        <title>Genome sequence of Streptomyces sp. MUSC 93.</title>
        <authorList>
            <person name="Lee L.-H."/>
            <person name="Ser H.-L."/>
            <person name="Law J.W.-F."/>
        </authorList>
    </citation>
    <scope>NUCLEOTIDE SEQUENCE [LARGE SCALE GENOMIC DNA]</scope>
    <source>
        <strain evidence="1 2">MUSC 93</strain>
    </source>
</reference>
<sequence>MLTQTEAARRRVVGGLMLDRVAADGRLAIWRPQSGLDRAFPLGGHLTHRILQGDPRKIVIAHSSVRAIAKSFDQGEVQVS</sequence>
<dbReference type="AlphaFoldDB" id="A0A1S2PIP6"/>
<protein>
    <submittedName>
        <fullName evidence="1">Uncharacterized protein</fullName>
    </submittedName>
</protein>